<gene>
    <name evidence="1" type="ORF">R1080702_088</name>
</gene>
<dbReference type="OrthoDB" id="29057at10239"/>
<evidence type="ECO:0000313" key="2">
    <source>
        <dbReference type="Proteomes" id="UP000203157"/>
    </source>
</evidence>
<dbReference type="KEGG" id="vg:29122590"/>
<keyword evidence="2" id="KW-1185">Reference proteome</keyword>
<protein>
    <submittedName>
        <fullName evidence="1">Uncharacterized protein</fullName>
    </submittedName>
</protein>
<dbReference type="RefSeq" id="YP_009301590.1">
    <property type="nucleotide sequence ID" value="NC_031235.1"/>
</dbReference>
<name>A0A127KM23_9CAUD</name>
<proteinExistence type="predicted"/>
<accession>A0A127KM23</accession>
<sequence>MTITERNQKLYDLREKLLKKRTELAWIETEIMAVNQQYKDSQMGDLYEGMFGTV</sequence>
<reference evidence="1 2" key="1">
    <citation type="submission" date="2016-01" db="EMBL/GenBank/DDBJ databases">
        <title>The genomic content and context of auxiliary metabolic genes in marine cyanophages.</title>
        <authorList>
            <person name="Marston M.F."/>
            <person name="Martiny J.B.H."/>
            <person name="Crummett L.T."/>
        </authorList>
    </citation>
    <scope>NUCLEOTIDE SEQUENCE [LARGE SCALE GENOMIC DNA]</scope>
    <source>
        <strain evidence="1">RW_108_0702</strain>
    </source>
</reference>
<dbReference type="Proteomes" id="UP000203157">
    <property type="component" value="Segment"/>
</dbReference>
<organism evidence="1 2">
    <name type="scientific">Cyanophage S-RIM32</name>
    <dbReference type="NCBI Taxonomy" id="1278479"/>
    <lineage>
        <taxon>Viruses</taxon>
        <taxon>Duplodnaviria</taxon>
        <taxon>Heunggongvirae</taxon>
        <taxon>Uroviricota</taxon>
        <taxon>Caudoviricetes</taxon>
        <taxon>Pantevenvirales</taxon>
        <taxon>Kyanoviridae</taxon>
        <taxon>Bristolvirus</taxon>
        <taxon>Bristolvirus rhodeisland</taxon>
    </lineage>
</organism>
<dbReference type="EMBL" id="KU594606">
    <property type="protein sequence ID" value="AMO43097.1"/>
    <property type="molecule type" value="Genomic_DNA"/>
</dbReference>
<evidence type="ECO:0000313" key="1">
    <source>
        <dbReference type="EMBL" id="AMO43097.1"/>
    </source>
</evidence>
<dbReference type="GeneID" id="29122590"/>